<organism evidence="2 3">
    <name type="scientific">Clavispora lusitaniae</name>
    <name type="common">Candida lusitaniae</name>
    <dbReference type="NCBI Taxonomy" id="36911"/>
    <lineage>
        <taxon>Eukaryota</taxon>
        <taxon>Fungi</taxon>
        <taxon>Dikarya</taxon>
        <taxon>Ascomycota</taxon>
        <taxon>Saccharomycotina</taxon>
        <taxon>Pichiomycetes</taxon>
        <taxon>Metschnikowiaceae</taxon>
        <taxon>Clavispora</taxon>
    </lineage>
</organism>
<dbReference type="GO" id="GO:0008047">
    <property type="term" value="F:enzyme activator activity"/>
    <property type="evidence" value="ECO:0007669"/>
    <property type="project" value="TreeGrafter"/>
</dbReference>
<gene>
    <name evidence="2" type="ORF">A9F13_07g03399</name>
</gene>
<sequence length="548" mass="61545">MAVSGTPKSTLLSNLARPLQEIIRPSSLKDYVGQEHLIDSDDGAISSFLTLGILPSMILYGPPGVGKTTLAHILAAETNHVFLELSATDSTIGDMREISQAIRQENGKRDRSGDLHLKVVVFIDEIHRFSTTQQDFLLPFVEAGDFVFIGATTVNPEKRIRRAILSRCQLFSLRKLDIQHIVKVLQKASLHENIRRKKLKGLKFIQYSTEAFQLVASYANGDTRSAINFIELISSRMEGDDWLLSENEYKKPVDIHVVQETINSLTKVRLGLQHQENEPIVAALFDSMNGGLSASSILPSKGDYVLWKHEDNTFFVRIKLNAVTFAVSDLESDIDDVQFGSASKEKIISQNGSSKGMEPWVEHVDFSDDSDTEPGPVYSDDDERFVPLSTRISYSKHRKLTSVHLLLQLLNKGEQPMFLAKQLILYACAYTDPVCYELPKLFSTKKSMEKANVNILALLSDCVQRLSNSRKLQTPSLIEQSKAIRSFLQSNNSIVEENVIPCADFPIIYDEELKYNLLHDAMHKPKGDDSLDDIVIVDHVDDHYTMGF</sequence>
<dbReference type="KEGG" id="clus:A9F13_07g03399"/>
<dbReference type="InterPro" id="IPR051314">
    <property type="entry name" value="AAA_ATPase_RarA/MGS1/WRNIP1"/>
</dbReference>
<feature type="domain" description="AAA+ ATPase" evidence="1">
    <location>
        <begin position="53"/>
        <end position="176"/>
    </location>
</feature>
<dbReference type="GO" id="GO:0005524">
    <property type="term" value="F:ATP binding"/>
    <property type="evidence" value="ECO:0007669"/>
    <property type="project" value="InterPro"/>
</dbReference>
<dbReference type="SMART" id="SM00382">
    <property type="entry name" value="AAA"/>
    <property type="match status" value="1"/>
</dbReference>
<dbReference type="GO" id="GO:0017116">
    <property type="term" value="F:single-stranded DNA helicase activity"/>
    <property type="evidence" value="ECO:0007669"/>
    <property type="project" value="TreeGrafter"/>
</dbReference>
<dbReference type="PANTHER" id="PTHR13779:SF7">
    <property type="entry name" value="ATPASE WRNIP1"/>
    <property type="match status" value="1"/>
</dbReference>
<dbReference type="Pfam" id="PF00004">
    <property type="entry name" value="AAA"/>
    <property type="match status" value="1"/>
</dbReference>
<dbReference type="GO" id="GO:0000731">
    <property type="term" value="P:DNA synthesis involved in DNA repair"/>
    <property type="evidence" value="ECO:0007669"/>
    <property type="project" value="TreeGrafter"/>
</dbReference>
<evidence type="ECO:0000259" key="1">
    <source>
        <dbReference type="SMART" id="SM00382"/>
    </source>
</evidence>
<dbReference type="InterPro" id="IPR003959">
    <property type="entry name" value="ATPase_AAA_core"/>
</dbReference>
<dbReference type="Gene3D" id="3.40.50.300">
    <property type="entry name" value="P-loop containing nucleotide triphosphate hydrolases"/>
    <property type="match status" value="1"/>
</dbReference>
<accession>A0AA91T2B7</accession>
<dbReference type="CDD" id="cd18139">
    <property type="entry name" value="HLD_clamp_RarA"/>
    <property type="match status" value="1"/>
</dbReference>
<comment type="caution">
    <text evidence="2">The sequence shown here is derived from an EMBL/GenBank/DDBJ whole genome shotgun (WGS) entry which is preliminary data.</text>
</comment>
<dbReference type="GO" id="GO:0006261">
    <property type="term" value="P:DNA-templated DNA replication"/>
    <property type="evidence" value="ECO:0007669"/>
    <property type="project" value="TreeGrafter"/>
</dbReference>
<dbReference type="EMBL" id="LYUB02000007">
    <property type="protein sequence ID" value="OVF08852.1"/>
    <property type="molecule type" value="Genomic_DNA"/>
</dbReference>
<dbReference type="InterPro" id="IPR003593">
    <property type="entry name" value="AAA+_ATPase"/>
</dbReference>
<dbReference type="CDD" id="cd00009">
    <property type="entry name" value="AAA"/>
    <property type="match status" value="1"/>
</dbReference>
<dbReference type="Gene3D" id="1.10.8.60">
    <property type="match status" value="1"/>
</dbReference>
<proteinExistence type="predicted"/>
<evidence type="ECO:0000313" key="3">
    <source>
        <dbReference type="Proteomes" id="UP000195602"/>
    </source>
</evidence>
<protein>
    <submittedName>
        <fullName evidence="2">ATPase</fullName>
    </submittedName>
</protein>
<evidence type="ECO:0000313" key="2">
    <source>
        <dbReference type="EMBL" id="OVF08852.1"/>
    </source>
</evidence>
<dbReference type="Proteomes" id="UP000195602">
    <property type="component" value="Unassembled WGS sequence"/>
</dbReference>
<dbReference type="GO" id="GO:0005634">
    <property type="term" value="C:nucleus"/>
    <property type="evidence" value="ECO:0007669"/>
    <property type="project" value="TreeGrafter"/>
</dbReference>
<name>A0AA91T2B7_CLALS</name>
<dbReference type="PANTHER" id="PTHR13779">
    <property type="entry name" value="WERNER HELICASE-INTERACTING PROTEIN 1 FAMILY MEMBER"/>
    <property type="match status" value="1"/>
</dbReference>
<dbReference type="SUPFAM" id="SSF52540">
    <property type="entry name" value="P-loop containing nucleoside triphosphate hydrolases"/>
    <property type="match status" value="1"/>
</dbReference>
<dbReference type="GO" id="GO:0016887">
    <property type="term" value="F:ATP hydrolysis activity"/>
    <property type="evidence" value="ECO:0007669"/>
    <property type="project" value="InterPro"/>
</dbReference>
<reference evidence="2 3" key="1">
    <citation type="submission" date="2017-04" db="EMBL/GenBank/DDBJ databases">
        <title>Draft genome of the yeast Clavispora lusitaniae type strain CBS 6936.</title>
        <authorList>
            <person name="Durrens P."/>
            <person name="Klopp C."/>
            <person name="Biteau N."/>
            <person name="Fitton-Ouhabi V."/>
            <person name="Dementhon K."/>
            <person name="Accoceberry I."/>
            <person name="Sherman D.J."/>
            <person name="Noel T."/>
        </authorList>
    </citation>
    <scope>NUCLEOTIDE SEQUENCE [LARGE SCALE GENOMIC DNA]</scope>
    <source>
        <strain evidence="2 3">CBS 6936</strain>
    </source>
</reference>
<dbReference type="AlphaFoldDB" id="A0AA91T2B7"/>
<dbReference type="InterPro" id="IPR027417">
    <property type="entry name" value="P-loop_NTPase"/>
</dbReference>